<organism evidence="1 2">
    <name type="scientific">Eiseniibacteriota bacterium</name>
    <dbReference type="NCBI Taxonomy" id="2212470"/>
    <lineage>
        <taxon>Bacteria</taxon>
        <taxon>Candidatus Eiseniibacteriota</taxon>
    </lineage>
</organism>
<reference evidence="1" key="1">
    <citation type="submission" date="2020-07" db="EMBL/GenBank/DDBJ databases">
        <title>Huge and variable diversity of episymbiotic CPR bacteria and DPANN archaea in groundwater ecosystems.</title>
        <authorList>
            <person name="He C.Y."/>
            <person name="Keren R."/>
            <person name="Whittaker M."/>
            <person name="Farag I.F."/>
            <person name="Doudna J."/>
            <person name="Cate J.H.D."/>
            <person name="Banfield J.F."/>
        </authorList>
    </citation>
    <scope>NUCLEOTIDE SEQUENCE</scope>
    <source>
        <strain evidence="1">NC_groundwater_928_Pr1_S-0.2um_72_17</strain>
    </source>
</reference>
<sequence>MAPRTSLVVVLAGPNGAGKSTSAPHLLRGALAVEEFVNADTIAQGLSAYRPEAAAVAAGRVMLERLRFVARERRDFAFETTLAGRGHARWLRELRSSGYRVHLIFLSLPAPELAIARVLERVRRGGHHVPDDVVRRRFRAGLRNLLTCYAMEVDSWQVYDNAELGGPRLIASQAAGAPPVIANTTAWDNLKEPR</sequence>
<name>A0A9D6QPX0_UNCEI</name>
<dbReference type="AlphaFoldDB" id="A0A9D6QPX0"/>
<comment type="caution">
    <text evidence="1">The sequence shown here is derived from an EMBL/GenBank/DDBJ whole genome shotgun (WGS) entry which is preliminary data.</text>
</comment>
<gene>
    <name evidence="1" type="ORF">HY076_08720</name>
</gene>
<accession>A0A9D6QPX0</accession>
<dbReference type="EMBL" id="JACQAY010000291">
    <property type="protein sequence ID" value="MBI3540339.1"/>
    <property type="molecule type" value="Genomic_DNA"/>
</dbReference>
<dbReference type="Proteomes" id="UP000807850">
    <property type="component" value="Unassembled WGS sequence"/>
</dbReference>
<dbReference type="Gene3D" id="3.40.50.300">
    <property type="entry name" value="P-loop containing nucleotide triphosphate hydrolases"/>
    <property type="match status" value="1"/>
</dbReference>
<dbReference type="InterPro" id="IPR027417">
    <property type="entry name" value="P-loop_NTPase"/>
</dbReference>
<dbReference type="PANTHER" id="PTHR39206:SF1">
    <property type="entry name" value="SLL8004 PROTEIN"/>
    <property type="match status" value="1"/>
</dbReference>
<evidence type="ECO:0000313" key="2">
    <source>
        <dbReference type="Proteomes" id="UP000807850"/>
    </source>
</evidence>
<protein>
    <submittedName>
        <fullName evidence="1">Zeta toxin family protein</fullName>
    </submittedName>
</protein>
<dbReference type="PANTHER" id="PTHR39206">
    <property type="entry name" value="SLL8004 PROTEIN"/>
    <property type="match status" value="1"/>
</dbReference>
<dbReference type="SUPFAM" id="SSF52540">
    <property type="entry name" value="P-loop containing nucleoside triphosphate hydrolases"/>
    <property type="match status" value="1"/>
</dbReference>
<evidence type="ECO:0000313" key="1">
    <source>
        <dbReference type="EMBL" id="MBI3540339.1"/>
    </source>
</evidence>
<proteinExistence type="predicted"/>
<dbReference type="Pfam" id="PF13671">
    <property type="entry name" value="AAA_33"/>
    <property type="match status" value="1"/>
</dbReference>